<dbReference type="OrthoDB" id="10476299at2759"/>
<keyword evidence="3" id="KW-1185">Reference proteome</keyword>
<gene>
    <name evidence="2" type="ORF">NLS_LOCUS2474</name>
</gene>
<evidence type="ECO:0000313" key="3">
    <source>
        <dbReference type="Proteomes" id="UP000277928"/>
    </source>
</evidence>
<proteinExistence type="predicted"/>
<organism evidence="2 3">
    <name type="scientific">Litomosoides sigmodontis</name>
    <name type="common">Filarial nematode worm</name>
    <dbReference type="NCBI Taxonomy" id="42156"/>
    <lineage>
        <taxon>Eukaryota</taxon>
        <taxon>Metazoa</taxon>
        <taxon>Ecdysozoa</taxon>
        <taxon>Nematoda</taxon>
        <taxon>Chromadorea</taxon>
        <taxon>Rhabditida</taxon>
        <taxon>Spirurina</taxon>
        <taxon>Spiruromorpha</taxon>
        <taxon>Filarioidea</taxon>
        <taxon>Onchocercidae</taxon>
        <taxon>Litomosoides</taxon>
    </lineage>
</organism>
<dbReference type="EMBL" id="UYRX01000114">
    <property type="protein sequence ID" value="VDK74435.1"/>
    <property type="molecule type" value="Genomic_DNA"/>
</dbReference>
<dbReference type="STRING" id="42156.A0A3P6T1X1"/>
<name>A0A3P6T1X1_LITSI</name>
<dbReference type="Proteomes" id="UP000277928">
    <property type="component" value="Unassembled WGS sequence"/>
</dbReference>
<protein>
    <submittedName>
        <fullName evidence="2">Uncharacterized protein</fullName>
    </submittedName>
</protein>
<feature type="region of interest" description="Disordered" evidence="1">
    <location>
        <begin position="106"/>
        <end position="135"/>
    </location>
</feature>
<reference evidence="2 3" key="1">
    <citation type="submission" date="2018-08" db="EMBL/GenBank/DDBJ databases">
        <authorList>
            <person name="Laetsch R D."/>
            <person name="Stevens L."/>
            <person name="Kumar S."/>
            <person name="Blaxter L. M."/>
        </authorList>
    </citation>
    <scope>NUCLEOTIDE SEQUENCE [LARGE SCALE GENOMIC DNA]</scope>
</reference>
<evidence type="ECO:0000313" key="2">
    <source>
        <dbReference type="EMBL" id="VDK74435.1"/>
    </source>
</evidence>
<dbReference type="AlphaFoldDB" id="A0A3P6T1X1"/>
<sequence length="135" mass="15173">MVWNGEVRECDFPHPNVYLGCAVDDLNRKEASRLCFLMEPGENCGNRYGKRIRNASKIPVVKFTKAKEEPASSVLSSFHSHESEDSGKFGVSFDDSVVVNAFSQANDGSQVREQPKHSRAQKFLSVLSPPQNRWK</sequence>
<accession>A0A3P6T1X1</accession>
<evidence type="ECO:0000256" key="1">
    <source>
        <dbReference type="SAM" id="MobiDB-lite"/>
    </source>
</evidence>